<dbReference type="OrthoDB" id="5118203at2"/>
<dbReference type="SUPFAM" id="SSF55718">
    <property type="entry name" value="SCP-like"/>
    <property type="match status" value="1"/>
</dbReference>
<dbReference type="EMBL" id="FOSW01000010">
    <property type="protein sequence ID" value="SFL40386.1"/>
    <property type="molecule type" value="Genomic_DNA"/>
</dbReference>
<dbReference type="Gene3D" id="1.20.120.450">
    <property type="entry name" value="dinb family like domain"/>
    <property type="match status" value="1"/>
</dbReference>
<gene>
    <name evidence="2" type="ORF">SAMN04488085_110158</name>
</gene>
<protein>
    <submittedName>
        <fullName evidence="2">Maleylpyruvate isomerase</fullName>
    </submittedName>
</protein>
<evidence type="ECO:0000259" key="1">
    <source>
        <dbReference type="Pfam" id="PF11716"/>
    </source>
</evidence>
<dbReference type="STRING" id="504800.SAMN04488085_110158"/>
<dbReference type="Pfam" id="PF11716">
    <property type="entry name" value="MDMPI_N"/>
    <property type="match status" value="1"/>
</dbReference>
<feature type="domain" description="Mycothiol-dependent maleylpyruvate isomerase metal-binding" evidence="1">
    <location>
        <begin position="13"/>
        <end position="146"/>
    </location>
</feature>
<organism evidence="2 3">
    <name type="scientific">Geodermatophilus ruber</name>
    <dbReference type="NCBI Taxonomy" id="504800"/>
    <lineage>
        <taxon>Bacteria</taxon>
        <taxon>Bacillati</taxon>
        <taxon>Actinomycetota</taxon>
        <taxon>Actinomycetes</taxon>
        <taxon>Geodermatophilales</taxon>
        <taxon>Geodermatophilaceae</taxon>
        <taxon>Geodermatophilus</taxon>
    </lineage>
</organism>
<dbReference type="InterPro" id="IPR024344">
    <property type="entry name" value="MDMPI_metal-binding"/>
</dbReference>
<dbReference type="Proteomes" id="UP000199152">
    <property type="component" value="Unassembled WGS sequence"/>
</dbReference>
<dbReference type="Gene3D" id="3.30.1050.20">
    <property type="match status" value="1"/>
</dbReference>
<evidence type="ECO:0000313" key="3">
    <source>
        <dbReference type="Proteomes" id="UP000199152"/>
    </source>
</evidence>
<keyword evidence="2" id="KW-0670">Pyruvate</keyword>
<dbReference type="NCBIfam" id="TIGR03083">
    <property type="entry name" value="maleylpyruvate isomerase family mycothiol-dependent enzyme"/>
    <property type="match status" value="1"/>
</dbReference>
<accession>A0A1I4HG73</accession>
<dbReference type="InterPro" id="IPR034660">
    <property type="entry name" value="DinB/YfiT-like"/>
</dbReference>
<sequence length="229" mass="24382">MSRPATLDRWAEGERLLGTALGRLTDAEFDAPSLLPGWARRQLLAHLARNADALVNLLTWARTGVETPMYPSAEAREAGIAEAAAFDAPRLRAEVLAAAGRLADAVHGLPEEAWTATVRTAQGRDVPAAEVPWMRCREVYVHAVDLDAGVTFADVAEDVQAALIDDVFGMWERRGQLPDVRVTAGDRTWGTGSLAVSGPLPAVTGWLTGRSAGKGLDADGGIPEVPAWL</sequence>
<dbReference type="GO" id="GO:0016853">
    <property type="term" value="F:isomerase activity"/>
    <property type="evidence" value="ECO:0007669"/>
    <property type="project" value="UniProtKB-KW"/>
</dbReference>
<keyword evidence="3" id="KW-1185">Reference proteome</keyword>
<reference evidence="2 3" key="1">
    <citation type="submission" date="2016-10" db="EMBL/GenBank/DDBJ databases">
        <authorList>
            <person name="de Groot N.N."/>
        </authorList>
    </citation>
    <scope>NUCLEOTIDE SEQUENCE [LARGE SCALE GENOMIC DNA]</scope>
    <source>
        <strain evidence="2 3">DSM 45317</strain>
    </source>
</reference>
<dbReference type="SUPFAM" id="SSF109854">
    <property type="entry name" value="DinB/YfiT-like putative metalloenzymes"/>
    <property type="match status" value="1"/>
</dbReference>
<dbReference type="InterPro" id="IPR017517">
    <property type="entry name" value="Maleyloyr_isom"/>
</dbReference>
<keyword evidence="2" id="KW-0413">Isomerase</keyword>
<dbReference type="RefSeq" id="WP_091326716.1">
    <property type="nucleotide sequence ID" value="NZ_FOSW01000010.1"/>
</dbReference>
<dbReference type="InParanoid" id="A0A1I4HG73"/>
<evidence type="ECO:0000313" key="2">
    <source>
        <dbReference type="EMBL" id="SFL40386.1"/>
    </source>
</evidence>
<dbReference type="AlphaFoldDB" id="A0A1I4HG73"/>
<proteinExistence type="predicted"/>
<dbReference type="InterPro" id="IPR036527">
    <property type="entry name" value="SCP2_sterol-bd_dom_sf"/>
</dbReference>
<name>A0A1I4HG73_9ACTN</name>
<dbReference type="GO" id="GO:0046872">
    <property type="term" value="F:metal ion binding"/>
    <property type="evidence" value="ECO:0007669"/>
    <property type="project" value="InterPro"/>
</dbReference>